<accession>A0A0L0UQJ0</accession>
<feature type="region of interest" description="Disordered" evidence="1">
    <location>
        <begin position="17"/>
        <end position="37"/>
    </location>
</feature>
<dbReference type="EMBL" id="AJIL01000432">
    <property type="protein sequence ID" value="KNE89240.1"/>
    <property type="molecule type" value="Genomic_DNA"/>
</dbReference>
<evidence type="ECO:0000256" key="1">
    <source>
        <dbReference type="SAM" id="MobiDB-lite"/>
    </source>
</evidence>
<sequence length="116" mass="12915">MDIFDGNPMAVHIVSNIRRPNDPSDSANSGRTQANDNLIMRFDNDQHRGDIPMDLDPTNMSFLKCDVQERNLSLNAIQQSLIATPNGSVKDYSVEDGKPLTKQVTVHTVTSQVFEN</sequence>
<dbReference type="AlphaFoldDB" id="A0A0L0UQJ0"/>
<keyword evidence="3" id="KW-1185">Reference proteome</keyword>
<feature type="compositionally biased region" description="Polar residues" evidence="1">
    <location>
        <begin position="23"/>
        <end position="36"/>
    </location>
</feature>
<organism evidence="2 3">
    <name type="scientific">Puccinia striiformis f. sp. tritici PST-78</name>
    <dbReference type="NCBI Taxonomy" id="1165861"/>
    <lineage>
        <taxon>Eukaryota</taxon>
        <taxon>Fungi</taxon>
        <taxon>Dikarya</taxon>
        <taxon>Basidiomycota</taxon>
        <taxon>Pucciniomycotina</taxon>
        <taxon>Pucciniomycetes</taxon>
        <taxon>Pucciniales</taxon>
        <taxon>Pucciniaceae</taxon>
        <taxon>Puccinia</taxon>
    </lineage>
</organism>
<evidence type="ECO:0000313" key="3">
    <source>
        <dbReference type="Proteomes" id="UP000054564"/>
    </source>
</evidence>
<proteinExistence type="predicted"/>
<protein>
    <submittedName>
        <fullName evidence="2">Uncharacterized protein</fullName>
    </submittedName>
</protein>
<dbReference type="Proteomes" id="UP000054564">
    <property type="component" value="Unassembled WGS sequence"/>
</dbReference>
<evidence type="ECO:0000313" key="2">
    <source>
        <dbReference type="EMBL" id="KNE89240.1"/>
    </source>
</evidence>
<gene>
    <name evidence="2" type="ORF">PSTG_17302</name>
</gene>
<name>A0A0L0UQJ0_9BASI</name>
<reference evidence="3" key="1">
    <citation type="submission" date="2014-03" db="EMBL/GenBank/DDBJ databases">
        <title>The Genome Sequence of Puccinia striiformis f. sp. tritici PST-78.</title>
        <authorList>
            <consortium name="The Broad Institute Genome Sequencing Platform"/>
            <person name="Cuomo C."/>
            <person name="Hulbert S."/>
            <person name="Chen X."/>
            <person name="Walker B."/>
            <person name="Young S.K."/>
            <person name="Zeng Q."/>
            <person name="Gargeya S."/>
            <person name="Fitzgerald M."/>
            <person name="Haas B."/>
            <person name="Abouelleil A."/>
            <person name="Alvarado L."/>
            <person name="Arachchi H.M."/>
            <person name="Berlin A.M."/>
            <person name="Chapman S.B."/>
            <person name="Goldberg J."/>
            <person name="Griggs A."/>
            <person name="Gujja S."/>
            <person name="Hansen M."/>
            <person name="Howarth C."/>
            <person name="Imamovic A."/>
            <person name="Larimer J."/>
            <person name="McCowan C."/>
            <person name="Montmayeur A."/>
            <person name="Murphy C."/>
            <person name="Neiman D."/>
            <person name="Pearson M."/>
            <person name="Priest M."/>
            <person name="Roberts A."/>
            <person name="Saif S."/>
            <person name="Shea T."/>
            <person name="Sisk P."/>
            <person name="Sykes S."/>
            <person name="Wortman J."/>
            <person name="Nusbaum C."/>
            <person name="Birren B."/>
        </authorList>
    </citation>
    <scope>NUCLEOTIDE SEQUENCE [LARGE SCALE GENOMIC DNA]</scope>
    <source>
        <strain evidence="3">race PST-78</strain>
    </source>
</reference>
<comment type="caution">
    <text evidence="2">The sequence shown here is derived from an EMBL/GenBank/DDBJ whole genome shotgun (WGS) entry which is preliminary data.</text>
</comment>